<dbReference type="InterPro" id="IPR042231">
    <property type="entry name" value="Cho/carn_acyl_trans_2"/>
</dbReference>
<keyword evidence="13 19" id="KW-0012">Acyltransferase</keyword>
<dbReference type="OrthoDB" id="240216at2759"/>
<dbReference type="PANTHER" id="PTHR22589">
    <property type="entry name" value="CARNITINE O-ACYLTRANSFERASE"/>
    <property type="match status" value="1"/>
</dbReference>
<evidence type="ECO:0000256" key="17">
    <source>
        <dbReference type="ARBA" id="ARBA00073438"/>
    </source>
</evidence>
<evidence type="ECO:0000259" key="20">
    <source>
        <dbReference type="Pfam" id="PF00755"/>
    </source>
</evidence>
<dbReference type="PROSITE" id="PS00440">
    <property type="entry name" value="ACYLTRANSF_C_2"/>
    <property type="match status" value="1"/>
</dbReference>
<keyword evidence="5 19" id="KW-0808">Transferase</keyword>
<feature type="active site" description="Proton acceptor" evidence="18">
    <location>
        <position position="360"/>
    </location>
</feature>
<evidence type="ECO:0000256" key="14">
    <source>
        <dbReference type="ARBA" id="ARBA00052702"/>
    </source>
</evidence>
<dbReference type="GO" id="GO:0005777">
    <property type="term" value="C:peroxisome"/>
    <property type="evidence" value="ECO:0007669"/>
    <property type="project" value="UniProtKB-SubCell"/>
</dbReference>
<dbReference type="InterPro" id="IPR000542">
    <property type="entry name" value="Carn_acyl_trans"/>
</dbReference>
<organism evidence="21 22">
    <name type="scientific">Lachancea dasiensis</name>
    <dbReference type="NCBI Taxonomy" id="1072105"/>
    <lineage>
        <taxon>Eukaryota</taxon>
        <taxon>Fungi</taxon>
        <taxon>Dikarya</taxon>
        <taxon>Ascomycota</taxon>
        <taxon>Saccharomycotina</taxon>
        <taxon>Saccharomycetes</taxon>
        <taxon>Saccharomycetales</taxon>
        <taxon>Saccharomycetaceae</taxon>
        <taxon>Lachancea</taxon>
    </lineage>
</organism>
<dbReference type="InterPro" id="IPR039551">
    <property type="entry name" value="Cho/carn_acyl_trans"/>
</dbReference>
<feature type="domain" description="Choline/carnitine acyltransferase" evidence="20">
    <location>
        <begin position="60"/>
        <end position="631"/>
    </location>
</feature>
<name>A0A1G4JVU3_9SACH</name>
<comment type="subcellular location">
    <subcellularLocation>
        <location evidence="2">Mitochondrion inner membrane</location>
        <topology evidence="2">Peripheral membrane protein</topology>
        <orientation evidence="2">Matrix side</orientation>
    </subcellularLocation>
    <subcellularLocation>
        <location evidence="1">Peroxisome</location>
    </subcellularLocation>
</comment>
<dbReference type="Pfam" id="PF00755">
    <property type="entry name" value="Carn_acyltransf"/>
    <property type="match status" value="1"/>
</dbReference>
<evidence type="ECO:0000313" key="21">
    <source>
        <dbReference type="EMBL" id="SCU95138.1"/>
    </source>
</evidence>
<evidence type="ECO:0000256" key="3">
    <source>
        <dbReference type="ARBA" id="ARBA00005232"/>
    </source>
</evidence>
<evidence type="ECO:0000313" key="22">
    <source>
        <dbReference type="Proteomes" id="UP000190274"/>
    </source>
</evidence>
<keyword evidence="6" id="KW-0999">Mitochondrion inner membrane</keyword>
<keyword evidence="11" id="KW-0472">Membrane</keyword>
<dbReference type="PANTHER" id="PTHR22589:SF103">
    <property type="entry name" value="CARNITINE O-ACETYL-TRANSFERASE, ISOFORM A-RELATED"/>
    <property type="match status" value="1"/>
</dbReference>
<dbReference type="AlphaFoldDB" id="A0A1G4JVU3"/>
<dbReference type="GO" id="GO:0006631">
    <property type="term" value="P:fatty acid metabolic process"/>
    <property type="evidence" value="ECO:0007669"/>
    <property type="project" value="UniProtKB-KW"/>
</dbReference>
<evidence type="ECO:0000256" key="4">
    <source>
        <dbReference type="ARBA" id="ARBA00022448"/>
    </source>
</evidence>
<sequence>MRPIIRTCCARRMVSTLQKFPFENLNGEHYLARHPNAYYQRKRAGYQGTTFENQAKLPALPVPELEETLAKYIETIKPYCQTRSQLEEQKRLCASFAAGAGPELQERLQKFSDKSRNWLSHFWDNTAYLDYNDPVVPYVSYFYAHRPLPNSHARIQSDPLLKATAIILSVLRFMELLKDESLPAELVKNHPFCMNGFSLMFNNARIPGGGRDTNVFYSLHEHNFISVAFRGNFYTLWTHNEDGEVLKPHEIWHQLYAISNSGNAYKPEPTSAGIGTLTSLPRTEWFRAYSELLLDPISKRSMETIHQSSFMLCLDMDANPVTWEEKSRFSWHGDGINRFYDKPLQFFVAENGVSGFLAEHSKMDGTPTLLLNDYVCRFMENLDAASFVGELRQQDSLPKYKPQYLPFLLTPSIREQIKQAHSKFVTATAEHELKVWHYNRYGKNVIKTFGFSPDAFVQQIIQLAVYKYLHRQLPTYEAASTRRFFKGRTETGRAVTAESVKFVTDWEDPDVTNADKVANLRASAKAHADYLKAASGGHGIDRHFFGLKSMLRNDEPVPELLNDALFKYSSTWLVSTSQLTSEYFEGYGWSQVNDNGFGLAYMLNKEWLHINIVNKPTASNLSVSRLHYYLTEAADQMFELLYKEMNQKSKL</sequence>
<evidence type="ECO:0000256" key="6">
    <source>
        <dbReference type="ARBA" id="ARBA00022792"/>
    </source>
</evidence>
<dbReference type="EMBL" id="LT598457">
    <property type="protein sequence ID" value="SCU95138.1"/>
    <property type="molecule type" value="Genomic_DNA"/>
</dbReference>
<evidence type="ECO:0000256" key="13">
    <source>
        <dbReference type="ARBA" id="ARBA00023315"/>
    </source>
</evidence>
<dbReference type="GO" id="GO:0009437">
    <property type="term" value="P:carnitine metabolic process"/>
    <property type="evidence" value="ECO:0007669"/>
    <property type="project" value="EnsemblFungi"/>
</dbReference>
<proteinExistence type="inferred from homology"/>
<keyword evidence="22" id="KW-1185">Reference proteome</keyword>
<dbReference type="FunFam" id="3.30.559.70:FF:000007">
    <property type="entry name" value="Carnitine O-acetyltransferase, mitochondrial"/>
    <property type="match status" value="1"/>
</dbReference>
<dbReference type="Gene3D" id="3.30.559.10">
    <property type="entry name" value="Chloramphenicol acetyltransferase-like domain"/>
    <property type="match status" value="1"/>
</dbReference>
<keyword evidence="8" id="KW-0809">Transit peptide</keyword>
<evidence type="ECO:0000256" key="12">
    <source>
        <dbReference type="ARBA" id="ARBA00023140"/>
    </source>
</evidence>
<evidence type="ECO:0000256" key="1">
    <source>
        <dbReference type="ARBA" id="ARBA00004275"/>
    </source>
</evidence>
<evidence type="ECO:0000256" key="11">
    <source>
        <dbReference type="ARBA" id="ARBA00023136"/>
    </source>
</evidence>
<dbReference type="Gene3D" id="3.30.559.70">
    <property type="entry name" value="Choline/Carnitine o-acyltransferase, domain 2"/>
    <property type="match status" value="1"/>
</dbReference>
<dbReference type="InterPro" id="IPR023213">
    <property type="entry name" value="CAT-like_dom_sf"/>
</dbReference>
<dbReference type="Proteomes" id="UP000190274">
    <property type="component" value="Chromosome G"/>
</dbReference>
<evidence type="ECO:0000256" key="19">
    <source>
        <dbReference type="RuleBase" id="RU003801"/>
    </source>
</evidence>
<comment type="catalytic activity">
    <reaction evidence="14">
        <text>(R)-carnitine + acetyl-CoA = O-acetyl-(R)-carnitine + CoA</text>
        <dbReference type="Rhea" id="RHEA:21136"/>
        <dbReference type="ChEBI" id="CHEBI:16347"/>
        <dbReference type="ChEBI" id="CHEBI:57287"/>
        <dbReference type="ChEBI" id="CHEBI:57288"/>
        <dbReference type="ChEBI" id="CHEBI:57589"/>
        <dbReference type="EC" id="2.3.1.7"/>
    </reaction>
</comment>
<evidence type="ECO:0000256" key="2">
    <source>
        <dbReference type="ARBA" id="ARBA00004443"/>
    </source>
</evidence>
<dbReference type="SUPFAM" id="SSF52777">
    <property type="entry name" value="CoA-dependent acyltransferases"/>
    <property type="match status" value="2"/>
</dbReference>
<keyword evidence="9" id="KW-0443">Lipid metabolism</keyword>
<evidence type="ECO:0000256" key="16">
    <source>
        <dbReference type="ARBA" id="ARBA00066910"/>
    </source>
</evidence>
<evidence type="ECO:0000256" key="9">
    <source>
        <dbReference type="ARBA" id="ARBA00023098"/>
    </source>
</evidence>
<gene>
    <name evidence="21" type="ORF">LADA_0G13762G</name>
</gene>
<keyword evidence="10" id="KW-0496">Mitochondrion</keyword>
<dbReference type="STRING" id="1266660.A0A1G4JVU3"/>
<reference evidence="22" key="1">
    <citation type="submission" date="2016-03" db="EMBL/GenBank/DDBJ databases">
        <authorList>
            <person name="Devillers H."/>
        </authorList>
    </citation>
    <scope>NUCLEOTIDE SEQUENCE [LARGE SCALE GENOMIC DNA]</scope>
</reference>
<comment type="function">
    <text evidence="15">Carnitine acetylase is specific for short chain fatty acids. Carnitine acetylase seems to affect the flux through the pyruvate dehydrogenase complex. It may be involved as well in the transport of acetyl-CoA into mitochondria.</text>
</comment>
<evidence type="ECO:0000256" key="8">
    <source>
        <dbReference type="ARBA" id="ARBA00022946"/>
    </source>
</evidence>
<comment type="similarity">
    <text evidence="3 19">Belongs to the carnitine/choline acetyltransferase family.</text>
</comment>
<evidence type="ECO:0000256" key="15">
    <source>
        <dbReference type="ARBA" id="ARBA00053195"/>
    </source>
</evidence>
<dbReference type="PROSITE" id="PS00439">
    <property type="entry name" value="ACYLTRANSF_C_1"/>
    <property type="match status" value="1"/>
</dbReference>
<evidence type="ECO:0000256" key="5">
    <source>
        <dbReference type="ARBA" id="ARBA00022679"/>
    </source>
</evidence>
<dbReference type="GO" id="GO:0005743">
    <property type="term" value="C:mitochondrial inner membrane"/>
    <property type="evidence" value="ECO:0007669"/>
    <property type="project" value="UniProtKB-SubCell"/>
</dbReference>
<keyword evidence="7" id="KW-0276">Fatty acid metabolism</keyword>
<dbReference type="GO" id="GO:0004092">
    <property type="term" value="F:carnitine O-acetyltransferase activity"/>
    <property type="evidence" value="ECO:0007669"/>
    <property type="project" value="UniProtKB-EC"/>
</dbReference>
<evidence type="ECO:0000256" key="10">
    <source>
        <dbReference type="ARBA" id="ARBA00023128"/>
    </source>
</evidence>
<evidence type="ECO:0000256" key="7">
    <source>
        <dbReference type="ARBA" id="ARBA00022832"/>
    </source>
</evidence>
<keyword evidence="12" id="KW-0576">Peroxisome</keyword>
<evidence type="ECO:0000256" key="18">
    <source>
        <dbReference type="PIRSR" id="PIRSR600542-1"/>
    </source>
</evidence>
<dbReference type="EC" id="2.3.1.7" evidence="16"/>
<accession>A0A1G4JVU3</accession>
<keyword evidence="4" id="KW-0813">Transport</keyword>
<protein>
    <recommendedName>
        <fullName evidence="17">Carnitine O-acetyltransferase, mitochondrial</fullName>
        <ecNumber evidence="16">2.3.1.7</ecNumber>
    </recommendedName>
</protein>